<evidence type="ECO:0000256" key="1">
    <source>
        <dbReference type="SAM" id="SignalP"/>
    </source>
</evidence>
<gene>
    <name evidence="2" type="ORF">ACFQO7_25225</name>
</gene>
<accession>A0ABW2H0M2</accession>
<feature type="chain" id="PRO_5046478966" description="Secreted protein" evidence="1">
    <location>
        <begin position="32"/>
        <end position="329"/>
    </location>
</feature>
<name>A0ABW2H0M2_9ACTN</name>
<dbReference type="EMBL" id="JBHTAC010000030">
    <property type="protein sequence ID" value="MFC7245791.1"/>
    <property type="molecule type" value="Genomic_DNA"/>
</dbReference>
<dbReference type="RefSeq" id="WP_376808687.1">
    <property type="nucleotide sequence ID" value="NZ_JBHTAC010000030.1"/>
</dbReference>
<protein>
    <recommendedName>
        <fullName evidence="4">Secreted protein</fullName>
    </recommendedName>
</protein>
<feature type="signal peptide" evidence="1">
    <location>
        <begin position="1"/>
        <end position="31"/>
    </location>
</feature>
<organism evidence="2 3">
    <name type="scientific">Catellatospora aurea</name>
    <dbReference type="NCBI Taxonomy" id="1337874"/>
    <lineage>
        <taxon>Bacteria</taxon>
        <taxon>Bacillati</taxon>
        <taxon>Actinomycetota</taxon>
        <taxon>Actinomycetes</taxon>
        <taxon>Micromonosporales</taxon>
        <taxon>Micromonosporaceae</taxon>
        <taxon>Catellatospora</taxon>
    </lineage>
</organism>
<evidence type="ECO:0008006" key="4">
    <source>
        <dbReference type="Google" id="ProtNLM"/>
    </source>
</evidence>
<keyword evidence="3" id="KW-1185">Reference proteome</keyword>
<sequence>MGSVSRSTIRRTLTALVATALLAAASASAQAAPPPPGSDTDPYNPGIVYRTVYSRPASASVVEFSAACPVGYRPYGGGAQILGATNQVLIQRTEPVHNATESGFFVRAVERSDLLYGYAGTWQLRVTVACGPAYPDLTYVRATTVTSSTTTKAAIAQCPAGLTRVGMGAQINTDARAVRFDDVGFGIFNTPWASFPQIPNSARAIASELPFGTAATWSVSAVVVCATTPPNVLFHGEQHGYGNPVGPGGQPVYADRIEQEPCGGWYEDNHSYMTGVGGGQNGDPGKVGLQWYFDADDKEIGVMELILDGGGYSGAWMGPYLSVICVTKA</sequence>
<comment type="caution">
    <text evidence="2">The sequence shown here is derived from an EMBL/GenBank/DDBJ whole genome shotgun (WGS) entry which is preliminary data.</text>
</comment>
<dbReference type="Proteomes" id="UP001596392">
    <property type="component" value="Unassembled WGS sequence"/>
</dbReference>
<keyword evidence="1" id="KW-0732">Signal</keyword>
<evidence type="ECO:0000313" key="2">
    <source>
        <dbReference type="EMBL" id="MFC7245791.1"/>
    </source>
</evidence>
<evidence type="ECO:0000313" key="3">
    <source>
        <dbReference type="Proteomes" id="UP001596392"/>
    </source>
</evidence>
<proteinExistence type="predicted"/>
<reference evidence="3" key="1">
    <citation type="journal article" date="2019" name="Int. J. Syst. Evol. Microbiol.">
        <title>The Global Catalogue of Microorganisms (GCM) 10K type strain sequencing project: providing services to taxonomists for standard genome sequencing and annotation.</title>
        <authorList>
            <consortium name="The Broad Institute Genomics Platform"/>
            <consortium name="The Broad Institute Genome Sequencing Center for Infectious Disease"/>
            <person name="Wu L."/>
            <person name="Ma J."/>
        </authorList>
    </citation>
    <scope>NUCLEOTIDE SEQUENCE [LARGE SCALE GENOMIC DNA]</scope>
    <source>
        <strain evidence="3">CGMCC 1.9106</strain>
    </source>
</reference>